<comment type="caution">
    <text evidence="6">The sequence shown here is derived from an EMBL/GenBank/DDBJ whole genome shotgun (WGS) entry which is preliminary data.</text>
</comment>
<dbReference type="InterPro" id="IPR000086">
    <property type="entry name" value="NUDIX_hydrolase_dom"/>
</dbReference>
<accession>A0AA35W273</accession>
<keyword evidence="3" id="KW-0460">Magnesium</keyword>
<dbReference type="Proteomes" id="UP001174909">
    <property type="component" value="Unassembled WGS sequence"/>
</dbReference>
<name>A0AA35W273_GEOBA</name>
<dbReference type="AlphaFoldDB" id="A0AA35W273"/>
<evidence type="ECO:0000313" key="7">
    <source>
        <dbReference type="Proteomes" id="UP001174909"/>
    </source>
</evidence>
<evidence type="ECO:0000256" key="4">
    <source>
        <dbReference type="RuleBase" id="RU003476"/>
    </source>
</evidence>
<reference evidence="6" key="1">
    <citation type="submission" date="2023-03" db="EMBL/GenBank/DDBJ databases">
        <authorList>
            <person name="Steffen K."/>
            <person name="Cardenas P."/>
        </authorList>
    </citation>
    <scope>NUCLEOTIDE SEQUENCE</scope>
</reference>
<dbReference type="EMBL" id="CASHTH010000290">
    <property type="protein sequence ID" value="CAI7996959.1"/>
    <property type="molecule type" value="Genomic_DNA"/>
</dbReference>
<gene>
    <name evidence="6" type="ORF">GBAR_LOCUS2011</name>
</gene>
<protein>
    <submittedName>
        <fullName evidence="6">ADP-ribose pyrophosphatase</fullName>
    </submittedName>
</protein>
<comment type="similarity">
    <text evidence="4">Belongs to the Nudix hydrolase family.</text>
</comment>
<dbReference type="PROSITE" id="PS51462">
    <property type="entry name" value="NUDIX"/>
    <property type="match status" value="1"/>
</dbReference>
<sequence>MRPVCPSCGKIVYYDPKVAAVTIIARDGKVLLVRRANEPGYGLWSVPGGYVDRGEVVEKAAAREVFEETGLRVVIDHLIGLFSEEGRTVIVAAFSGLEQGGQLKAGSEALDVGFFGLDSLPPLAFPGDARMLESWVNARDKSP</sequence>
<dbReference type="CDD" id="cd04673">
    <property type="entry name" value="NUDIX_ADPRase"/>
    <property type="match status" value="1"/>
</dbReference>
<keyword evidence="7" id="KW-1185">Reference proteome</keyword>
<keyword evidence="2 4" id="KW-0378">Hydrolase</keyword>
<dbReference type="PROSITE" id="PS00893">
    <property type="entry name" value="NUDIX_BOX"/>
    <property type="match status" value="1"/>
</dbReference>
<evidence type="ECO:0000256" key="3">
    <source>
        <dbReference type="ARBA" id="ARBA00022842"/>
    </source>
</evidence>
<dbReference type="InterPro" id="IPR020084">
    <property type="entry name" value="NUDIX_hydrolase_CS"/>
</dbReference>
<dbReference type="PANTHER" id="PTHR43222">
    <property type="entry name" value="NUDIX HYDROLASE 23"/>
    <property type="match status" value="1"/>
</dbReference>
<dbReference type="PANTHER" id="PTHR43222:SF2">
    <property type="entry name" value="NUDIX HYDROLASE 23, CHLOROPLASTIC"/>
    <property type="match status" value="1"/>
</dbReference>
<dbReference type="Gene3D" id="3.90.79.10">
    <property type="entry name" value="Nucleoside Triphosphate Pyrophosphohydrolase"/>
    <property type="match status" value="1"/>
</dbReference>
<dbReference type="InterPro" id="IPR015797">
    <property type="entry name" value="NUDIX_hydrolase-like_dom_sf"/>
</dbReference>
<dbReference type="GO" id="GO:0016787">
    <property type="term" value="F:hydrolase activity"/>
    <property type="evidence" value="ECO:0007669"/>
    <property type="project" value="UniProtKB-KW"/>
</dbReference>
<evidence type="ECO:0000313" key="6">
    <source>
        <dbReference type="EMBL" id="CAI7996959.1"/>
    </source>
</evidence>
<feature type="domain" description="Nudix hydrolase" evidence="5">
    <location>
        <begin position="15"/>
        <end position="137"/>
    </location>
</feature>
<dbReference type="PRINTS" id="PR00502">
    <property type="entry name" value="NUDIXFAMILY"/>
</dbReference>
<evidence type="ECO:0000256" key="1">
    <source>
        <dbReference type="ARBA" id="ARBA00001946"/>
    </source>
</evidence>
<dbReference type="Pfam" id="PF00293">
    <property type="entry name" value="NUDIX"/>
    <property type="match status" value="1"/>
</dbReference>
<dbReference type="SUPFAM" id="SSF55811">
    <property type="entry name" value="Nudix"/>
    <property type="match status" value="1"/>
</dbReference>
<comment type="cofactor">
    <cofactor evidence="1">
        <name>Mg(2+)</name>
        <dbReference type="ChEBI" id="CHEBI:18420"/>
    </cofactor>
</comment>
<evidence type="ECO:0000256" key="2">
    <source>
        <dbReference type="ARBA" id="ARBA00022801"/>
    </source>
</evidence>
<evidence type="ECO:0000259" key="5">
    <source>
        <dbReference type="PROSITE" id="PS51462"/>
    </source>
</evidence>
<dbReference type="InterPro" id="IPR020476">
    <property type="entry name" value="Nudix_hydrolase"/>
</dbReference>
<organism evidence="6 7">
    <name type="scientific">Geodia barretti</name>
    <name type="common">Barrett's horny sponge</name>
    <dbReference type="NCBI Taxonomy" id="519541"/>
    <lineage>
        <taxon>Eukaryota</taxon>
        <taxon>Metazoa</taxon>
        <taxon>Porifera</taxon>
        <taxon>Demospongiae</taxon>
        <taxon>Heteroscleromorpha</taxon>
        <taxon>Tetractinellida</taxon>
        <taxon>Astrophorina</taxon>
        <taxon>Geodiidae</taxon>
        <taxon>Geodia</taxon>
    </lineage>
</organism>
<proteinExistence type="inferred from homology"/>